<dbReference type="RefSeq" id="WP_156140746.1">
    <property type="nucleotide sequence ID" value="NZ_BBLT01000009.1"/>
</dbReference>
<reference evidence="1 2" key="1">
    <citation type="submission" date="2014-09" db="EMBL/GenBank/DDBJ databases">
        <title>Sporocytophaga myxococcoides PG-01 genome sequencing.</title>
        <authorList>
            <person name="Liu L."/>
            <person name="Gao P.J."/>
            <person name="Chen G.J."/>
            <person name="Wang L.S."/>
        </authorList>
    </citation>
    <scope>NUCLEOTIDE SEQUENCE [LARGE SCALE GENOMIC DNA]</scope>
    <source>
        <strain evidence="1 2">PG-01</strain>
    </source>
</reference>
<protein>
    <submittedName>
        <fullName evidence="1">Uncharacterized protein</fullName>
    </submittedName>
</protein>
<evidence type="ECO:0000313" key="2">
    <source>
        <dbReference type="Proteomes" id="UP000030185"/>
    </source>
</evidence>
<dbReference type="Proteomes" id="UP000030185">
    <property type="component" value="Unassembled WGS sequence"/>
</dbReference>
<accession>A0A098LIS6</accession>
<dbReference type="EMBL" id="BBLT01000009">
    <property type="protein sequence ID" value="GAL86845.1"/>
    <property type="molecule type" value="Genomic_DNA"/>
</dbReference>
<dbReference type="AlphaFoldDB" id="A0A098LIS6"/>
<comment type="caution">
    <text evidence="1">The sequence shown here is derived from an EMBL/GenBank/DDBJ whole genome shotgun (WGS) entry which is preliminary data.</text>
</comment>
<sequence length="63" mass="7867">MKRYIRYYQPQSFKELFNCIIRSVEDYNIFRPHMLSMGLHLWKRISKNFPIWTFQNKSDKPKP</sequence>
<organism evidence="1 2">
    <name type="scientific">Sporocytophaga myxococcoides</name>
    <dbReference type="NCBI Taxonomy" id="153721"/>
    <lineage>
        <taxon>Bacteria</taxon>
        <taxon>Pseudomonadati</taxon>
        <taxon>Bacteroidota</taxon>
        <taxon>Cytophagia</taxon>
        <taxon>Cytophagales</taxon>
        <taxon>Cytophagaceae</taxon>
        <taxon>Sporocytophaga</taxon>
    </lineage>
</organism>
<dbReference type="OrthoDB" id="936265at2"/>
<evidence type="ECO:0000313" key="1">
    <source>
        <dbReference type="EMBL" id="GAL86845.1"/>
    </source>
</evidence>
<proteinExistence type="predicted"/>
<name>A0A098LIS6_9BACT</name>
<keyword evidence="2" id="KW-1185">Reference proteome</keyword>
<gene>
    <name evidence="1" type="ORF">MYP_4075</name>
</gene>